<evidence type="ECO:0000256" key="11">
    <source>
        <dbReference type="ARBA" id="ARBA00045104"/>
    </source>
</evidence>
<evidence type="ECO:0000256" key="2">
    <source>
        <dbReference type="ARBA" id="ARBA00004586"/>
    </source>
</evidence>
<dbReference type="eggNOG" id="KOG0853">
    <property type="taxonomic scope" value="Eukaryota"/>
</dbReference>
<dbReference type="PANTHER" id="PTHR45918">
    <property type="entry name" value="ALPHA-1,3/1,6-MANNOSYLTRANSFERASE ALG2"/>
    <property type="match status" value="1"/>
</dbReference>
<dbReference type="UniPathway" id="UPA00378"/>
<feature type="domain" description="Glycosyltransferase subfamily 4-like N-terminal" evidence="14">
    <location>
        <begin position="30"/>
        <end position="204"/>
    </location>
</feature>
<sequence>MPSLVNRTKADSLAPNGVKRIAFIHPDLGIGGAERLVVDSALGLKALGNDVVIYSSHCDMNHCFEEIRDGTIAVRVYGDWLPVSIFGRMSILCSTLRQLYLTFVLLCTEKFDAIVVDQLSTCIPFLLLICKTLLFYCHFPDKYLAKPGGLLKKLYRIPFDWIEEESIRVADRIVVNSNFTASVFKKAFPRIKKPVRIIHPCVDTTGKCKNTFPLPQAILERNILISVNRFEKKKDINLAVESFAALRDFSTERFEKALLVVVGGYDVRVAENRNYLKELQTLCGKNSLKYQTIETDWLNIRFENDTNVLFLLSVPSDLRDTLIAHAKVLLYTPENEHFGIVPLEAMLRRVPVLAQTNGGPLETVRDGKTGWLRPRDPTIWSNVINEALLGSTYDLEAMGQTGKEWVEREFSVDVMSKKFESEILSGIRAMNDKRYIKRIVDGSTAIIVMLFVLWAAYVSVTEAGLYVSSYFFGSIFTPILGVKLGSAFLFIALTIMARCIISFKN</sequence>
<dbReference type="GO" id="GO:0005789">
    <property type="term" value="C:endoplasmic reticulum membrane"/>
    <property type="evidence" value="ECO:0007669"/>
    <property type="project" value="UniProtKB-SubCell"/>
</dbReference>
<dbReference type="Gene3D" id="3.40.50.2000">
    <property type="entry name" value="Glycogen Phosphorylase B"/>
    <property type="match status" value="2"/>
</dbReference>
<evidence type="ECO:0000259" key="13">
    <source>
        <dbReference type="Pfam" id="PF00534"/>
    </source>
</evidence>
<evidence type="ECO:0000256" key="7">
    <source>
        <dbReference type="ARBA" id="ARBA00022824"/>
    </source>
</evidence>
<comment type="subcellular location">
    <subcellularLocation>
        <location evidence="2 12">Endoplasmic reticulum membrane</location>
    </subcellularLocation>
</comment>
<evidence type="ECO:0000256" key="10">
    <source>
        <dbReference type="ARBA" id="ARBA00045103"/>
    </source>
</evidence>
<dbReference type="PANTHER" id="PTHR45918:SF1">
    <property type="entry name" value="ALPHA-1,3_1,6-MANNOSYLTRANSFERASE ALG2"/>
    <property type="match status" value="1"/>
</dbReference>
<evidence type="ECO:0000256" key="5">
    <source>
        <dbReference type="ARBA" id="ARBA00022679"/>
    </source>
</evidence>
<dbReference type="GeneID" id="7048972"/>
<keyword evidence="7 12" id="KW-0256">Endoplasmic reticulum</keyword>
<evidence type="ECO:0000256" key="8">
    <source>
        <dbReference type="ARBA" id="ARBA00022989"/>
    </source>
</evidence>
<dbReference type="GO" id="GO:0000033">
    <property type="term" value="F:alpha-1,3-mannosyltransferase activity"/>
    <property type="evidence" value="ECO:0000318"/>
    <property type="project" value="GO_Central"/>
</dbReference>
<feature type="domain" description="Glycosyl transferase family 1" evidence="13">
    <location>
        <begin position="220"/>
        <end position="404"/>
    </location>
</feature>
<organism evidence="15 17">
    <name type="scientific">Schizosaccharomyces japonicus (strain yFS275 / FY16936)</name>
    <name type="common">Fission yeast</name>
    <dbReference type="NCBI Taxonomy" id="402676"/>
    <lineage>
        <taxon>Eukaryota</taxon>
        <taxon>Fungi</taxon>
        <taxon>Dikarya</taxon>
        <taxon>Ascomycota</taxon>
        <taxon>Taphrinomycotina</taxon>
        <taxon>Schizosaccharomycetes</taxon>
        <taxon>Schizosaccharomycetales</taxon>
        <taxon>Schizosaccharomycetaceae</taxon>
        <taxon>Schizosaccharomyces</taxon>
    </lineage>
</organism>
<dbReference type="GO" id="GO:0102704">
    <property type="term" value="F:GDP-Man:Man(2)GlcNAc(2)-PP-Dol alpha-1,6-mannosyltransferase activity"/>
    <property type="evidence" value="ECO:0007669"/>
    <property type="project" value="UniProtKB-UniRule"/>
</dbReference>
<evidence type="ECO:0000313" key="16">
    <source>
        <dbReference type="JaponicusDB" id="SJAG_03056"/>
    </source>
</evidence>
<comment type="pathway">
    <text evidence="3 12">Protein modification; protein glycosylation.</text>
</comment>
<evidence type="ECO:0000256" key="12">
    <source>
        <dbReference type="RuleBase" id="RU367136"/>
    </source>
</evidence>
<evidence type="ECO:0000256" key="6">
    <source>
        <dbReference type="ARBA" id="ARBA00022692"/>
    </source>
</evidence>
<dbReference type="CDD" id="cd03805">
    <property type="entry name" value="GT4_ALG2-like"/>
    <property type="match status" value="1"/>
</dbReference>
<accession>B6K374</accession>
<comment type="catalytic activity">
    <reaction evidence="10 12">
        <text>a beta-D-Man-(1-&gt;4)-beta-D-GlcNAc-(1-&gt;4)-alpha-D-GlcNAc-diphospho-di-trans,poly-cis-dolichol + GDP-alpha-D-mannose = an alpha-D-Man-(1-&gt;3)-beta-D-Man-(1-&gt;4)-beta-D-GlcNAc-(1-&gt;4)-alpha-D-GlcNAc-diphospho-di-trans,poly-cis-dolichol + GDP + H(+)</text>
        <dbReference type="Rhea" id="RHEA:29515"/>
        <dbReference type="Rhea" id="RHEA-COMP:19511"/>
        <dbReference type="Rhea" id="RHEA-COMP:19513"/>
        <dbReference type="ChEBI" id="CHEBI:15378"/>
        <dbReference type="ChEBI" id="CHEBI:57527"/>
        <dbReference type="ChEBI" id="CHEBI:58189"/>
        <dbReference type="ChEBI" id="CHEBI:58472"/>
        <dbReference type="ChEBI" id="CHEBI:132510"/>
        <dbReference type="EC" id="2.4.1.132"/>
    </reaction>
    <physiologicalReaction direction="left-to-right" evidence="10 12">
        <dbReference type="Rhea" id="RHEA:29516"/>
    </physiologicalReaction>
</comment>
<protein>
    <recommendedName>
        <fullName evidence="12">Alpha-1,3/1,6-mannosyltransferase ALG2</fullName>
        <ecNumber evidence="12">2.4.1.132</ecNumber>
        <ecNumber evidence="12">2.4.1.257</ecNumber>
    </recommendedName>
    <alternativeName>
        <fullName evidence="12">GDP-Man:Man(1)GlcNAc(2)-PP-Dol alpha-1,3-mannosyltransferase</fullName>
    </alternativeName>
</protein>
<dbReference type="SUPFAM" id="SSF53756">
    <property type="entry name" value="UDP-Glycosyltransferase/glycogen phosphorylase"/>
    <property type="match status" value="1"/>
</dbReference>
<dbReference type="GO" id="GO:0012505">
    <property type="term" value="C:endomembrane system"/>
    <property type="evidence" value="ECO:0000318"/>
    <property type="project" value="GO_Central"/>
</dbReference>
<dbReference type="GO" id="GO:0004378">
    <property type="term" value="F:GDP-Man:Man(1)GlcNAc(2)-PP-Dol alpha-1,3-mannosyltransferase activity"/>
    <property type="evidence" value="ECO:0007669"/>
    <property type="project" value="UniProtKB-UniRule"/>
</dbReference>
<dbReference type="HOGENOM" id="CLU_030619_0_0_1"/>
<feature type="transmembrane region" description="Helical" evidence="12">
    <location>
        <begin position="439"/>
        <end position="458"/>
    </location>
</feature>
<dbReference type="Proteomes" id="UP000001744">
    <property type="component" value="Unassembled WGS sequence"/>
</dbReference>
<evidence type="ECO:0000256" key="4">
    <source>
        <dbReference type="ARBA" id="ARBA00022676"/>
    </source>
</evidence>
<dbReference type="Pfam" id="PF13439">
    <property type="entry name" value="Glyco_transf_4"/>
    <property type="match status" value="1"/>
</dbReference>
<dbReference type="RefSeq" id="XP_002174224.1">
    <property type="nucleotide sequence ID" value="XM_002174188.1"/>
</dbReference>
<dbReference type="STRING" id="402676.B6K374"/>
<dbReference type="JaponicusDB" id="SJAG_03056">
    <property type="gene designation" value="alg2"/>
</dbReference>
<dbReference type="Pfam" id="PF00534">
    <property type="entry name" value="Glycos_transf_1"/>
    <property type="match status" value="1"/>
</dbReference>
<comment type="function">
    <text evidence="1 12">Mannosylates Man(2)GlcNAc(2)-dolichol diphosphate and Man(1)GlcNAc(2)-dolichol diphosphate to form Man(3)GlcNAc(2)-dolichol diphosphate.</text>
</comment>
<dbReference type="EC" id="2.4.1.132" evidence="12"/>
<evidence type="ECO:0000313" key="17">
    <source>
        <dbReference type="Proteomes" id="UP000001744"/>
    </source>
</evidence>
<name>B6K374_SCHJY</name>
<keyword evidence="8 12" id="KW-1133">Transmembrane helix</keyword>
<dbReference type="InterPro" id="IPR028098">
    <property type="entry name" value="Glyco_trans_4-like_N"/>
</dbReference>
<feature type="transmembrane region" description="Helical" evidence="12">
    <location>
        <begin position="470"/>
        <end position="495"/>
    </location>
</feature>
<dbReference type="GO" id="GO:0006488">
    <property type="term" value="P:dolichol-linked oligosaccharide biosynthetic process"/>
    <property type="evidence" value="ECO:0000318"/>
    <property type="project" value="GO_Central"/>
</dbReference>
<dbReference type="InterPro" id="IPR027054">
    <property type="entry name" value="ALG2"/>
</dbReference>
<proteinExistence type="inferred from homology"/>
<dbReference type="InterPro" id="IPR001296">
    <property type="entry name" value="Glyco_trans_1"/>
</dbReference>
<comment type="catalytic activity">
    <reaction evidence="11 12">
        <text>an alpha-D-Man-(1-&gt;3)-beta-D-Man-(1-&gt;4)-beta-D-GlcNAc-(1-&gt;4)-alpha-D-GlcNAc-diphospho-di-trans,poly-cis-dolichol + GDP-alpha-D-mannose = an alpha-D-Man-(1-&gt;3)-[alpha-D-Man-(1-&gt;6)]-beta-D-Man-(1-&gt;4)-beta-D-GlcNAc-(1-&gt;4)-alpha-D-GlcNAc-diphospho-di-trans,poly-cis-dolichol + GDP + H(+)</text>
        <dbReference type="Rhea" id="RHEA:29519"/>
        <dbReference type="Rhea" id="RHEA-COMP:19513"/>
        <dbReference type="Rhea" id="RHEA-COMP:19515"/>
        <dbReference type="ChEBI" id="CHEBI:15378"/>
        <dbReference type="ChEBI" id="CHEBI:57527"/>
        <dbReference type="ChEBI" id="CHEBI:58189"/>
        <dbReference type="ChEBI" id="CHEBI:132510"/>
        <dbReference type="ChEBI" id="CHEBI:132511"/>
        <dbReference type="EC" id="2.4.1.257"/>
    </reaction>
    <physiologicalReaction direction="left-to-right" evidence="11 12">
        <dbReference type="Rhea" id="RHEA:29520"/>
    </physiologicalReaction>
</comment>
<evidence type="ECO:0000313" key="15">
    <source>
        <dbReference type="EMBL" id="EEB07931.1"/>
    </source>
</evidence>
<dbReference type="EC" id="2.4.1.257" evidence="12"/>
<keyword evidence="5 12" id="KW-0808">Transferase</keyword>
<gene>
    <name evidence="16" type="primary">alg2</name>
    <name evidence="15" type="ORF">SJAG_03056</name>
</gene>
<keyword evidence="17" id="KW-1185">Reference proteome</keyword>
<evidence type="ECO:0000256" key="1">
    <source>
        <dbReference type="ARBA" id="ARBA00003142"/>
    </source>
</evidence>
<dbReference type="OrthoDB" id="448893at2759"/>
<evidence type="ECO:0000259" key="14">
    <source>
        <dbReference type="Pfam" id="PF13439"/>
    </source>
</evidence>
<reference evidence="15 17" key="1">
    <citation type="journal article" date="2011" name="Science">
        <title>Comparative functional genomics of the fission yeasts.</title>
        <authorList>
            <person name="Rhind N."/>
            <person name="Chen Z."/>
            <person name="Yassour M."/>
            <person name="Thompson D.A."/>
            <person name="Haas B.J."/>
            <person name="Habib N."/>
            <person name="Wapinski I."/>
            <person name="Roy S."/>
            <person name="Lin M.F."/>
            <person name="Heiman D.I."/>
            <person name="Young S.K."/>
            <person name="Furuya K."/>
            <person name="Guo Y."/>
            <person name="Pidoux A."/>
            <person name="Chen H.M."/>
            <person name="Robbertse B."/>
            <person name="Goldberg J.M."/>
            <person name="Aoki K."/>
            <person name="Bayne E.H."/>
            <person name="Berlin A.M."/>
            <person name="Desjardins C.A."/>
            <person name="Dobbs E."/>
            <person name="Dukaj L."/>
            <person name="Fan L."/>
            <person name="FitzGerald M.G."/>
            <person name="French C."/>
            <person name="Gujja S."/>
            <person name="Hansen K."/>
            <person name="Keifenheim D."/>
            <person name="Levin J.Z."/>
            <person name="Mosher R.A."/>
            <person name="Mueller C.A."/>
            <person name="Pfiffner J."/>
            <person name="Priest M."/>
            <person name="Russ C."/>
            <person name="Smialowska A."/>
            <person name="Swoboda P."/>
            <person name="Sykes S.M."/>
            <person name="Vaughn M."/>
            <person name="Vengrova S."/>
            <person name="Yoder R."/>
            <person name="Zeng Q."/>
            <person name="Allshire R."/>
            <person name="Baulcombe D."/>
            <person name="Birren B.W."/>
            <person name="Brown W."/>
            <person name="Ekwall K."/>
            <person name="Kellis M."/>
            <person name="Leatherwood J."/>
            <person name="Levin H."/>
            <person name="Margalit H."/>
            <person name="Martienssen R."/>
            <person name="Nieduszynski C.A."/>
            <person name="Spatafora J.W."/>
            <person name="Friedman N."/>
            <person name="Dalgaard J.Z."/>
            <person name="Baumann P."/>
            <person name="Niki H."/>
            <person name="Regev A."/>
            <person name="Nusbaum C."/>
        </authorList>
    </citation>
    <scope>NUCLEOTIDE SEQUENCE [LARGE SCALE GENOMIC DNA]</scope>
    <source>
        <strain evidence="17">yFS275 / FY16936</strain>
    </source>
</reference>
<comment type="similarity">
    <text evidence="12">Belongs to the glycosyltransferase group 1 family.</text>
</comment>
<evidence type="ECO:0000256" key="9">
    <source>
        <dbReference type="ARBA" id="ARBA00023136"/>
    </source>
</evidence>
<keyword evidence="9 12" id="KW-0472">Membrane</keyword>
<evidence type="ECO:0000256" key="3">
    <source>
        <dbReference type="ARBA" id="ARBA00004922"/>
    </source>
</evidence>
<keyword evidence="4 12" id="KW-0328">Glycosyltransferase</keyword>
<dbReference type="VEuPathDB" id="FungiDB:SJAG_03056"/>
<keyword evidence="6 12" id="KW-0812">Transmembrane</keyword>
<dbReference type="EMBL" id="KE651167">
    <property type="protein sequence ID" value="EEB07931.1"/>
    <property type="molecule type" value="Genomic_DNA"/>
</dbReference>
<dbReference type="AlphaFoldDB" id="B6K374"/>
<dbReference type="OMA" id="AMYMKCP"/>